<keyword evidence="3" id="KW-1185">Reference proteome</keyword>
<feature type="region of interest" description="Disordered" evidence="1">
    <location>
        <begin position="41"/>
        <end position="97"/>
    </location>
</feature>
<protein>
    <submittedName>
        <fullName evidence="2">Uncharacterized protein</fullName>
    </submittedName>
</protein>
<evidence type="ECO:0000256" key="1">
    <source>
        <dbReference type="SAM" id="MobiDB-lite"/>
    </source>
</evidence>
<name>A0AAW0EX02_9TRYP</name>
<proteinExistence type="predicted"/>
<dbReference type="Proteomes" id="UP001430356">
    <property type="component" value="Unassembled WGS sequence"/>
</dbReference>
<evidence type="ECO:0000313" key="2">
    <source>
        <dbReference type="EMBL" id="KAK7197666.1"/>
    </source>
</evidence>
<reference evidence="2 3" key="1">
    <citation type="journal article" date="2021" name="MBio">
        <title>A New Model Trypanosomatid, Novymonas esmeraldas: Genomic Perception of Its 'Candidatus Pandoraea novymonadis' Endosymbiont.</title>
        <authorList>
            <person name="Zakharova A."/>
            <person name="Saura A."/>
            <person name="Butenko A."/>
            <person name="Podesvova L."/>
            <person name="Warmusova S."/>
            <person name="Kostygov A.Y."/>
            <person name="Nenarokova A."/>
            <person name="Lukes J."/>
            <person name="Opperdoes F.R."/>
            <person name="Yurchenko V."/>
        </authorList>
    </citation>
    <scope>NUCLEOTIDE SEQUENCE [LARGE SCALE GENOMIC DNA]</scope>
    <source>
        <strain evidence="2 3">E262AT.01</strain>
    </source>
</reference>
<dbReference type="EMBL" id="JAECZO010000114">
    <property type="protein sequence ID" value="KAK7197666.1"/>
    <property type="molecule type" value="Genomic_DNA"/>
</dbReference>
<sequence>MHSTAHLVRRCAPLLAGCRGGPVLCCRGAAIIASLAQSSSPRRFASTAAPSPPTMPSELETLEGVGDDYRHGRDTTTPSTNAGGGEDGDAARDDDDEFDELEAASQELHDLCYAMIAHLRCADPEANKALFERRVKRALREPKPEQYRRLLHGYGDRSLQRRNNYRTPKDLVDAHKLYLQWGEKLLLLLTQPVLDRLVESAGKGPRDLRADGIHQNRRHLERATWRTFPHRWFKHAPFEVQQLRADVPESAVLNTRFYRDNATLRYIFTLMEPQHPYRARLERRMAELTQSFDPVHAKIR</sequence>
<feature type="compositionally biased region" description="Acidic residues" evidence="1">
    <location>
        <begin position="86"/>
        <end position="97"/>
    </location>
</feature>
<organism evidence="2 3">
    <name type="scientific">Novymonas esmeraldas</name>
    <dbReference type="NCBI Taxonomy" id="1808958"/>
    <lineage>
        <taxon>Eukaryota</taxon>
        <taxon>Discoba</taxon>
        <taxon>Euglenozoa</taxon>
        <taxon>Kinetoplastea</taxon>
        <taxon>Metakinetoplastina</taxon>
        <taxon>Trypanosomatida</taxon>
        <taxon>Trypanosomatidae</taxon>
        <taxon>Novymonas</taxon>
    </lineage>
</organism>
<evidence type="ECO:0000313" key="3">
    <source>
        <dbReference type="Proteomes" id="UP001430356"/>
    </source>
</evidence>
<gene>
    <name evidence="2" type="ORF">NESM_000718100</name>
</gene>
<accession>A0AAW0EX02</accession>
<dbReference type="AlphaFoldDB" id="A0AAW0EX02"/>
<comment type="caution">
    <text evidence="2">The sequence shown here is derived from an EMBL/GenBank/DDBJ whole genome shotgun (WGS) entry which is preliminary data.</text>
</comment>